<keyword evidence="2" id="KW-0472">Membrane</keyword>
<protein>
    <recommendedName>
        <fullName evidence="6">Domain of unknown function DX domain-containing protein</fullName>
    </recommendedName>
</protein>
<keyword evidence="3" id="KW-0732">Signal</keyword>
<feature type="region of interest" description="Disordered" evidence="1">
    <location>
        <begin position="189"/>
        <end position="225"/>
    </location>
</feature>
<feature type="compositionally biased region" description="Basic and acidic residues" evidence="1">
    <location>
        <begin position="190"/>
        <end position="214"/>
    </location>
</feature>
<keyword evidence="2" id="KW-0812">Transmembrane</keyword>
<sequence>MKTTLVYLLILYTIRVHAQCPDIRIDESLQDKCNGTAECKSKFGGTGICFWENCCPDPTLENAFQTNTKCDESRPPDYYYSFCKNGYVHTVGQKQLKTAHQNNTNCFLNSQCPGENSYCVIMTKHGDIRKCFVIESWEAKKLEKENEKKEEDNKMMMIIIVVGVGVVAIVIIGIVVGCLVCKKMKKGKVNHGDSAENSRGDSQTEKIKGKTSKEKMKKGKKGFDV</sequence>
<feature type="compositionally biased region" description="Basic residues" evidence="1">
    <location>
        <begin position="215"/>
        <end position="225"/>
    </location>
</feature>
<accession>A0A9P1IMK7</accession>
<feature type="chain" id="PRO_5040178726" description="Domain of unknown function DX domain-containing protein" evidence="3">
    <location>
        <begin position="19"/>
        <end position="225"/>
    </location>
</feature>
<comment type="caution">
    <text evidence="4">The sequence shown here is derived from an EMBL/GenBank/DDBJ whole genome shotgun (WGS) entry which is preliminary data.</text>
</comment>
<evidence type="ECO:0000256" key="1">
    <source>
        <dbReference type="SAM" id="MobiDB-lite"/>
    </source>
</evidence>
<organism evidence="4 5">
    <name type="scientific">Caenorhabditis angaria</name>
    <dbReference type="NCBI Taxonomy" id="860376"/>
    <lineage>
        <taxon>Eukaryota</taxon>
        <taxon>Metazoa</taxon>
        <taxon>Ecdysozoa</taxon>
        <taxon>Nematoda</taxon>
        <taxon>Chromadorea</taxon>
        <taxon>Rhabditida</taxon>
        <taxon>Rhabditina</taxon>
        <taxon>Rhabditomorpha</taxon>
        <taxon>Rhabditoidea</taxon>
        <taxon>Rhabditidae</taxon>
        <taxon>Peloderinae</taxon>
        <taxon>Caenorhabditis</taxon>
    </lineage>
</organism>
<evidence type="ECO:0000256" key="3">
    <source>
        <dbReference type="SAM" id="SignalP"/>
    </source>
</evidence>
<evidence type="ECO:0000313" key="4">
    <source>
        <dbReference type="EMBL" id="CAI5446811.1"/>
    </source>
</evidence>
<feature type="signal peptide" evidence="3">
    <location>
        <begin position="1"/>
        <end position="18"/>
    </location>
</feature>
<dbReference type="AlphaFoldDB" id="A0A9P1IMK7"/>
<dbReference type="EMBL" id="CANHGI010000004">
    <property type="protein sequence ID" value="CAI5446811.1"/>
    <property type="molecule type" value="Genomic_DNA"/>
</dbReference>
<dbReference type="Proteomes" id="UP001152747">
    <property type="component" value="Unassembled WGS sequence"/>
</dbReference>
<keyword evidence="5" id="KW-1185">Reference proteome</keyword>
<evidence type="ECO:0000256" key="2">
    <source>
        <dbReference type="SAM" id="Phobius"/>
    </source>
</evidence>
<gene>
    <name evidence="4" type="ORF">CAMP_LOCUS9448</name>
</gene>
<proteinExistence type="predicted"/>
<keyword evidence="2" id="KW-1133">Transmembrane helix</keyword>
<reference evidence="4" key="1">
    <citation type="submission" date="2022-11" db="EMBL/GenBank/DDBJ databases">
        <authorList>
            <person name="Kikuchi T."/>
        </authorList>
    </citation>
    <scope>NUCLEOTIDE SEQUENCE</scope>
    <source>
        <strain evidence="4">PS1010</strain>
    </source>
</reference>
<evidence type="ECO:0000313" key="5">
    <source>
        <dbReference type="Proteomes" id="UP001152747"/>
    </source>
</evidence>
<name>A0A9P1IMK7_9PELO</name>
<evidence type="ECO:0008006" key="6">
    <source>
        <dbReference type="Google" id="ProtNLM"/>
    </source>
</evidence>
<feature type="transmembrane region" description="Helical" evidence="2">
    <location>
        <begin position="155"/>
        <end position="181"/>
    </location>
</feature>